<sequence>MTRYSDSENEMHSMNERSASFSPSPRQEEDTPCIQLQLATANIQRYTMINDTRLSNVKISEKSIFFSEEEPIYKMDHQLYRDPLYCSCLVVSDFGSNPPCELACCPFHDINNSSVKKTSPKTTPTKSLRERKLIKMALSPLLREKLLKEQP</sequence>
<feature type="compositionally biased region" description="Polar residues" evidence="1">
    <location>
        <begin position="16"/>
        <end position="25"/>
    </location>
</feature>
<proteinExistence type="predicted"/>
<dbReference type="AlphaFoldDB" id="A0A8X6R9G6"/>
<evidence type="ECO:0000313" key="2">
    <source>
        <dbReference type="EMBL" id="GFU60700.1"/>
    </source>
</evidence>
<organism evidence="2 3">
    <name type="scientific">Nephila pilipes</name>
    <name type="common">Giant wood spider</name>
    <name type="synonym">Nephila maculata</name>
    <dbReference type="NCBI Taxonomy" id="299642"/>
    <lineage>
        <taxon>Eukaryota</taxon>
        <taxon>Metazoa</taxon>
        <taxon>Ecdysozoa</taxon>
        <taxon>Arthropoda</taxon>
        <taxon>Chelicerata</taxon>
        <taxon>Arachnida</taxon>
        <taxon>Araneae</taxon>
        <taxon>Araneomorphae</taxon>
        <taxon>Entelegynae</taxon>
        <taxon>Araneoidea</taxon>
        <taxon>Nephilidae</taxon>
        <taxon>Nephila</taxon>
    </lineage>
</organism>
<reference evidence="2" key="1">
    <citation type="submission" date="2020-08" db="EMBL/GenBank/DDBJ databases">
        <title>Multicomponent nature underlies the extraordinary mechanical properties of spider dragline silk.</title>
        <authorList>
            <person name="Kono N."/>
            <person name="Nakamura H."/>
            <person name="Mori M."/>
            <person name="Yoshida Y."/>
            <person name="Ohtoshi R."/>
            <person name="Malay A.D."/>
            <person name="Moran D.A.P."/>
            <person name="Tomita M."/>
            <person name="Numata K."/>
            <person name="Arakawa K."/>
        </authorList>
    </citation>
    <scope>NUCLEOTIDE SEQUENCE</scope>
</reference>
<comment type="caution">
    <text evidence="2">The sequence shown here is derived from an EMBL/GenBank/DDBJ whole genome shotgun (WGS) entry which is preliminary data.</text>
</comment>
<evidence type="ECO:0000313" key="3">
    <source>
        <dbReference type="Proteomes" id="UP000887013"/>
    </source>
</evidence>
<protein>
    <submittedName>
        <fullName evidence="2">Uncharacterized protein</fullName>
    </submittedName>
</protein>
<accession>A0A8X6R9G6</accession>
<dbReference type="Proteomes" id="UP000887013">
    <property type="component" value="Unassembled WGS sequence"/>
</dbReference>
<name>A0A8X6R9G6_NEPPI</name>
<feature type="compositionally biased region" description="Basic and acidic residues" evidence="1">
    <location>
        <begin position="1"/>
        <end position="15"/>
    </location>
</feature>
<keyword evidence="3" id="KW-1185">Reference proteome</keyword>
<feature type="region of interest" description="Disordered" evidence="1">
    <location>
        <begin position="1"/>
        <end position="28"/>
    </location>
</feature>
<gene>
    <name evidence="2" type="ORF">NPIL_33761</name>
</gene>
<dbReference type="EMBL" id="BMAW01040703">
    <property type="protein sequence ID" value="GFU60700.1"/>
    <property type="molecule type" value="Genomic_DNA"/>
</dbReference>
<evidence type="ECO:0000256" key="1">
    <source>
        <dbReference type="SAM" id="MobiDB-lite"/>
    </source>
</evidence>